<dbReference type="Gene3D" id="3.30.1330.230">
    <property type="match status" value="1"/>
</dbReference>
<dbReference type="AlphaFoldDB" id="A0A1C4YSR5"/>
<evidence type="ECO:0000259" key="1">
    <source>
        <dbReference type="PROSITE" id="PS51664"/>
    </source>
</evidence>
<dbReference type="GO" id="GO:0005840">
    <property type="term" value="C:ribosome"/>
    <property type="evidence" value="ECO:0007669"/>
    <property type="project" value="UniProtKB-KW"/>
</dbReference>
<feature type="domain" description="YcaO" evidence="1">
    <location>
        <begin position="79"/>
        <end position="406"/>
    </location>
</feature>
<evidence type="ECO:0000313" key="2">
    <source>
        <dbReference type="EMBL" id="SCF23793.1"/>
    </source>
</evidence>
<dbReference type="NCBIfam" id="TIGR00702">
    <property type="entry name" value="YcaO-type kinase domain"/>
    <property type="match status" value="1"/>
</dbReference>
<reference evidence="3" key="1">
    <citation type="submission" date="2016-06" db="EMBL/GenBank/DDBJ databases">
        <authorList>
            <person name="Varghese N."/>
            <person name="Submissions Spin"/>
        </authorList>
    </citation>
    <scope>NUCLEOTIDE SEQUENCE [LARGE SCALE GENOMIC DNA]</scope>
    <source>
        <strain evidence="3">DSM 43168</strain>
    </source>
</reference>
<dbReference type="PANTHER" id="PTHR37809:SF1">
    <property type="entry name" value="RIBOSOMAL PROTEIN S12 METHYLTHIOTRANSFERASE ACCESSORY FACTOR YCAO"/>
    <property type="match status" value="1"/>
</dbReference>
<evidence type="ECO:0000313" key="3">
    <source>
        <dbReference type="Proteomes" id="UP000183585"/>
    </source>
</evidence>
<dbReference type="GO" id="GO:0016740">
    <property type="term" value="F:transferase activity"/>
    <property type="evidence" value="ECO:0007669"/>
    <property type="project" value="UniProtKB-KW"/>
</dbReference>
<protein>
    <submittedName>
        <fullName evidence="2">Ribosomal protein S12 methylthiotransferase accessory factor</fullName>
    </submittedName>
</protein>
<keyword evidence="3" id="KW-1185">Reference proteome</keyword>
<dbReference type="Pfam" id="PF02624">
    <property type="entry name" value="YcaO"/>
    <property type="match status" value="1"/>
</dbReference>
<keyword evidence="2" id="KW-0687">Ribonucleoprotein</keyword>
<dbReference type="RefSeq" id="WP_074475319.1">
    <property type="nucleotide sequence ID" value="NZ_FMCT01000006.1"/>
</dbReference>
<dbReference type="InterPro" id="IPR003776">
    <property type="entry name" value="YcaO-like_dom"/>
</dbReference>
<keyword evidence="2" id="KW-0689">Ribosomal protein</keyword>
<dbReference type="PROSITE" id="PS51664">
    <property type="entry name" value="YCAO"/>
    <property type="match status" value="1"/>
</dbReference>
<dbReference type="PANTHER" id="PTHR37809">
    <property type="entry name" value="RIBOSOMAL PROTEIN S12 METHYLTHIOTRANSFERASE ACCESSORY FACTOR YCAO"/>
    <property type="match status" value="1"/>
</dbReference>
<sequence>MNESSTLDVEPVTADRNVKRYFAGTHRTRHPADTWRLAERLFTRCGLTRVADVTGLDVIGIPVWVAVRPMARTLSVSQGKGATDLAAKVSAAMEAIELWHAEELPATTPGPVGVAASSLRLPYDVMSLQRAARSLLTPDVPLDWVPARVVCEDRETVVPLACVAISSLAAPAWSVPLLRVSSNGLASGNCPAEAALHGLFELIERDCTYDLGDRPVSTRTHIDPETVTDPDCHRLIGQITSAGAWLELVDNTRDPAFPCFVAYLWSPEDPSIYSGSGCHTDPATALSRAVTEAAQSRLTVINGTRDDVRGSLYRSHRWDTHRPVTPPDRLRSWDQTLAALRVRRFGSVDEEYRWCSRQVRLRTGQPVLEVPLSPPDEPLSVVRVIAPGLRFGTGDECPRPVRPEES</sequence>
<name>A0A1C4YSR5_9ACTN</name>
<dbReference type="EMBL" id="FMCT01000006">
    <property type="protein sequence ID" value="SCF23793.1"/>
    <property type="molecule type" value="Genomic_DNA"/>
</dbReference>
<dbReference type="Proteomes" id="UP000183585">
    <property type="component" value="Unassembled WGS sequence"/>
</dbReference>
<proteinExistence type="predicted"/>
<keyword evidence="2" id="KW-0808">Transferase</keyword>
<organism evidence="2 3">
    <name type="scientific">Micromonospora carbonacea</name>
    <dbReference type="NCBI Taxonomy" id="47853"/>
    <lineage>
        <taxon>Bacteria</taxon>
        <taxon>Bacillati</taxon>
        <taxon>Actinomycetota</taxon>
        <taxon>Actinomycetes</taxon>
        <taxon>Micromonosporales</taxon>
        <taxon>Micromonosporaceae</taxon>
        <taxon>Micromonospora</taxon>
    </lineage>
</organism>
<gene>
    <name evidence="2" type="ORF">GA0070563_106406</name>
</gene>
<dbReference type="Gene3D" id="3.30.40.250">
    <property type="match status" value="1"/>
</dbReference>
<accession>A0A1C4YSR5</accession>
<dbReference type="Gene3D" id="3.30.160.660">
    <property type="match status" value="1"/>
</dbReference>